<evidence type="ECO:0000313" key="1">
    <source>
        <dbReference type="EMBL" id="PON85890.1"/>
    </source>
</evidence>
<evidence type="ECO:0000313" key="2">
    <source>
        <dbReference type="Proteomes" id="UP000237000"/>
    </source>
</evidence>
<dbReference type="PANTHER" id="PTHR48475">
    <property type="entry name" value="RIBONUCLEASE H"/>
    <property type="match status" value="1"/>
</dbReference>
<proteinExistence type="predicted"/>
<accession>A0A2P5EK31</accession>
<feature type="non-terminal residue" evidence="1">
    <location>
        <position position="1"/>
    </location>
</feature>
<gene>
    <name evidence="1" type="ORF">TorRG33x02_183540</name>
</gene>
<protein>
    <submittedName>
        <fullName evidence="1">Uncharacterized protein</fullName>
    </submittedName>
</protein>
<comment type="caution">
    <text evidence="1">The sequence shown here is derived from an EMBL/GenBank/DDBJ whole genome shotgun (WGS) entry which is preliminary data.</text>
</comment>
<reference evidence="2" key="1">
    <citation type="submission" date="2016-06" db="EMBL/GenBank/DDBJ databases">
        <title>Parallel loss of symbiosis genes in relatives of nitrogen-fixing non-legume Parasponia.</title>
        <authorList>
            <person name="Van Velzen R."/>
            <person name="Holmer R."/>
            <person name="Bu F."/>
            <person name="Rutten L."/>
            <person name="Van Zeijl A."/>
            <person name="Liu W."/>
            <person name="Santuari L."/>
            <person name="Cao Q."/>
            <person name="Sharma T."/>
            <person name="Shen D."/>
            <person name="Roswanjaya Y."/>
            <person name="Wardhani T."/>
            <person name="Kalhor M.S."/>
            <person name="Jansen J."/>
            <person name="Van den Hoogen J."/>
            <person name="Gungor B."/>
            <person name="Hartog M."/>
            <person name="Hontelez J."/>
            <person name="Verver J."/>
            <person name="Yang W.-C."/>
            <person name="Schijlen E."/>
            <person name="Repin R."/>
            <person name="Schilthuizen M."/>
            <person name="Schranz E."/>
            <person name="Heidstra R."/>
            <person name="Miyata K."/>
            <person name="Fedorova E."/>
            <person name="Kohlen W."/>
            <person name="Bisseling T."/>
            <person name="Smit S."/>
            <person name="Geurts R."/>
        </authorList>
    </citation>
    <scope>NUCLEOTIDE SEQUENCE [LARGE SCALE GENOMIC DNA]</scope>
    <source>
        <strain evidence="2">cv. RG33-2</strain>
    </source>
</reference>
<dbReference type="InParanoid" id="A0A2P5EK31"/>
<dbReference type="AlphaFoldDB" id="A0A2P5EK31"/>
<dbReference type="OrthoDB" id="1194505at2759"/>
<dbReference type="Proteomes" id="UP000237000">
    <property type="component" value="Unassembled WGS sequence"/>
</dbReference>
<dbReference type="PANTHER" id="PTHR48475:SF2">
    <property type="entry name" value="RIBONUCLEASE H"/>
    <property type="match status" value="1"/>
</dbReference>
<dbReference type="EMBL" id="JXTC01000141">
    <property type="protein sequence ID" value="PON85890.1"/>
    <property type="molecule type" value="Genomic_DNA"/>
</dbReference>
<name>A0A2P5EK31_TREOI</name>
<organism evidence="1 2">
    <name type="scientific">Trema orientale</name>
    <name type="common">Charcoal tree</name>
    <name type="synonym">Celtis orientalis</name>
    <dbReference type="NCBI Taxonomy" id="63057"/>
    <lineage>
        <taxon>Eukaryota</taxon>
        <taxon>Viridiplantae</taxon>
        <taxon>Streptophyta</taxon>
        <taxon>Embryophyta</taxon>
        <taxon>Tracheophyta</taxon>
        <taxon>Spermatophyta</taxon>
        <taxon>Magnoliopsida</taxon>
        <taxon>eudicotyledons</taxon>
        <taxon>Gunneridae</taxon>
        <taxon>Pentapetalae</taxon>
        <taxon>rosids</taxon>
        <taxon>fabids</taxon>
        <taxon>Rosales</taxon>
        <taxon>Cannabaceae</taxon>
        <taxon>Trema</taxon>
    </lineage>
</organism>
<keyword evidence="2" id="KW-1185">Reference proteome</keyword>
<sequence length="70" mass="8070">AYRTTQRITTGESPFSLAYGYEAMVPVENGVSSLRRSTYELGKNDALMRIELDLLEERHKQSQLRITSYQ</sequence>